<dbReference type="SUPFAM" id="SSF55729">
    <property type="entry name" value="Acyl-CoA N-acyltransferases (Nat)"/>
    <property type="match status" value="1"/>
</dbReference>
<dbReference type="InterPro" id="IPR051531">
    <property type="entry name" value="N-acetyltransferase"/>
</dbReference>
<dbReference type="Proteomes" id="UP001596152">
    <property type="component" value="Unassembled WGS sequence"/>
</dbReference>
<dbReference type="RefSeq" id="WP_374037186.1">
    <property type="nucleotide sequence ID" value="NZ_CP169082.1"/>
</dbReference>
<dbReference type="Gene3D" id="3.40.630.30">
    <property type="match status" value="1"/>
</dbReference>
<accession>A0ABW0FSZ3</accession>
<name>A0ABW0FSZ3_9CAUL</name>
<sequence>MSGPVLTTPRLTLTPVGLSDYGDLCALWRDEAFTRHISGRSLTTEEVWFRVLRDIGHWAAMGRGNWSMRLTETGAYVGSVGVLDYHRDVTPPMDAPELGWGIGGAFHGQGLAGEGVAAALDWADTVLKASRTVCMIGPGNLASLKLAGRLGYVRYADGTYHGEPTILHERVV</sequence>
<evidence type="ECO:0000313" key="2">
    <source>
        <dbReference type="EMBL" id="MFC5344569.1"/>
    </source>
</evidence>
<dbReference type="GO" id="GO:0016746">
    <property type="term" value="F:acyltransferase activity"/>
    <property type="evidence" value="ECO:0007669"/>
    <property type="project" value="UniProtKB-KW"/>
</dbReference>
<evidence type="ECO:0000259" key="1">
    <source>
        <dbReference type="Pfam" id="PF13302"/>
    </source>
</evidence>
<organism evidence="2 3">
    <name type="scientific">Brevundimonas staleyi</name>
    <dbReference type="NCBI Taxonomy" id="74326"/>
    <lineage>
        <taxon>Bacteria</taxon>
        <taxon>Pseudomonadati</taxon>
        <taxon>Pseudomonadota</taxon>
        <taxon>Alphaproteobacteria</taxon>
        <taxon>Caulobacterales</taxon>
        <taxon>Caulobacteraceae</taxon>
        <taxon>Brevundimonas</taxon>
    </lineage>
</organism>
<dbReference type="EC" id="2.3.-.-" evidence="2"/>
<dbReference type="InterPro" id="IPR016181">
    <property type="entry name" value="Acyl_CoA_acyltransferase"/>
</dbReference>
<dbReference type="PANTHER" id="PTHR43792">
    <property type="entry name" value="GNAT FAMILY, PUTATIVE (AFU_ORTHOLOGUE AFUA_3G00765)-RELATED-RELATED"/>
    <property type="match status" value="1"/>
</dbReference>
<dbReference type="Pfam" id="PF13302">
    <property type="entry name" value="Acetyltransf_3"/>
    <property type="match status" value="1"/>
</dbReference>
<dbReference type="PANTHER" id="PTHR43792:SF16">
    <property type="entry name" value="N-ACETYLTRANSFERASE DOMAIN-CONTAINING PROTEIN"/>
    <property type="match status" value="1"/>
</dbReference>
<reference evidence="3" key="1">
    <citation type="journal article" date="2019" name="Int. J. Syst. Evol. Microbiol.">
        <title>The Global Catalogue of Microorganisms (GCM) 10K type strain sequencing project: providing services to taxonomists for standard genome sequencing and annotation.</title>
        <authorList>
            <consortium name="The Broad Institute Genomics Platform"/>
            <consortium name="The Broad Institute Genome Sequencing Center for Infectious Disease"/>
            <person name="Wu L."/>
            <person name="Ma J."/>
        </authorList>
    </citation>
    <scope>NUCLEOTIDE SEQUENCE [LARGE SCALE GENOMIC DNA]</scope>
    <source>
        <strain evidence="3">JCM 12125</strain>
    </source>
</reference>
<gene>
    <name evidence="2" type="ORF">ACFPIE_11640</name>
</gene>
<proteinExistence type="predicted"/>
<dbReference type="EMBL" id="JBHSLF010000022">
    <property type="protein sequence ID" value="MFC5344569.1"/>
    <property type="molecule type" value="Genomic_DNA"/>
</dbReference>
<protein>
    <submittedName>
        <fullName evidence="2">GNAT family N-acetyltransferase</fullName>
        <ecNumber evidence="2">2.3.-.-</ecNumber>
    </submittedName>
</protein>
<comment type="caution">
    <text evidence="2">The sequence shown here is derived from an EMBL/GenBank/DDBJ whole genome shotgun (WGS) entry which is preliminary data.</text>
</comment>
<feature type="domain" description="N-acetyltransferase" evidence="1">
    <location>
        <begin position="10"/>
        <end position="152"/>
    </location>
</feature>
<keyword evidence="3" id="KW-1185">Reference proteome</keyword>
<evidence type="ECO:0000313" key="3">
    <source>
        <dbReference type="Proteomes" id="UP001596152"/>
    </source>
</evidence>
<dbReference type="InterPro" id="IPR000182">
    <property type="entry name" value="GNAT_dom"/>
</dbReference>
<keyword evidence="2" id="KW-0012">Acyltransferase</keyword>
<keyword evidence="2" id="KW-0808">Transferase</keyword>